<gene>
    <name evidence="8" type="primary">8235183</name>
    <name evidence="7" type="ORF">Phum_PHUM533910</name>
</gene>
<dbReference type="InterPro" id="IPR029257">
    <property type="entry name" value="RAB3GAP2_C"/>
</dbReference>
<dbReference type="FunCoup" id="E0VZH1">
    <property type="interactions" value="1346"/>
</dbReference>
<evidence type="ECO:0000256" key="2">
    <source>
        <dbReference type="ARBA" id="ARBA00008153"/>
    </source>
</evidence>
<dbReference type="Proteomes" id="UP000009046">
    <property type="component" value="Unassembled WGS sequence"/>
</dbReference>
<sequence>MSCEIQVTATFEGINKFLEQNNSTGSDNENETSKNLFADYKITISPTGEILVFAKSNWLLICGSKYNTISDKMTLLYSPTWHGDLQCKPGEKITSLFCLPFFFYGQSIREGADWTCVVVGFSSGYIRFYTESMQELAWSILHEEPVIGIKCYSPSLLQQGKTLKQDNNDVYILYKTAICIFNGPNLSQILINKRNHLAKSGNQMNDSNSFTQTDFKKYIFANQEVVTDACFLGQSFISTYNTFDHLVNASLIGGFNCNYRPSPSQTSLIVTTGKKPFIGFHYTVESASSPILADVALAVANKIKSSVTANLPNWFGFGNKKPVSDKSKEIIYENGEQLNCRFGLCDIWREGQSIILSPDGVYCAVSDSLGRVILVENCTGLALRLWKGFRDAQCGFLLVQEDVKKIKHKKVSESHRRQALFIVLYAPKKGLIEIFNTQNGQRVTSFKVTKFGRLIYNPRGYIAPGVSSKGTNIGCNQVVFISDAGLMEFYVPFHCALAFERLEELKKCAQELQLDDVKYQVIEMFLNSRKNSLETFKNVLNVFLEDFRRPDREELLPTKLLTYVELINNLLSFYAFLINLNESVLNEKNVQNFQVDSDVLYEELKVSKNELDITLKLMDQIKEIKGLQKATNKVMFKEEKYSELHNFLSCFDFDLLNASIEKQEKNGKNAKQSVRLRILCSPSKLNEWKKKCELCFFTSIDLAMCLLSYWCDKNTTHNLSSEEIINFIEILKIICSLDDLNAICTEYNKESPWWSQLRICISNSPSTIRGFFAALMCRSVTIYLEQKKELTCKKEKKKNKSNLQTDWENISKDTCQWDILITQLQDLALLNAILSITLKNVIKTKSMAEIPFDFDYQSLNSIQSNGTGRVSELVTKWLAQFGFDPSVYINKNDVEYSNEGMAEIKNSDSFKSLLVEELNKANNIARENKENLNLILHYLQLLKGRFPYSLTTSSLLSNLCWEYTAYWSKNMEDLNYLEAAVKCIELIPANKIKFGICILSWNTYLQNTLKDLAKMINRVGKVPKGKLFTQVIGLNSNQVPNFLQIVLKYVNIISDIDTLEGIDFRIEREAIWQNCVTAPGSNLVSVAIAQAEANPDSIILSYQITVVLLLIYGLNIKFPKAIVNLFENLEIMDFNLNIPVATCQNLSPSVINSRKQFLQKVVTASSCTVQVVERVQSSSVDSDTPEDFVPTVKFNVDEYNKWIQLCFKLAKIWDLALDDLRRQQICELYSHGYDRLAEEIIPSVNDYNTLASQLLVLIGKRLKYILHERKDLSKCVTNLSSNISEWLKCVVNHLHHFFFLESFVHFFNV</sequence>
<feature type="domain" description="Rab3GAP regulatory subunit C-terminal" evidence="6">
    <location>
        <begin position="702"/>
        <end position="1289"/>
    </location>
</feature>
<dbReference type="VEuPathDB" id="VectorBase:PHUM533910"/>
<dbReference type="OrthoDB" id="2019917at2759"/>
<dbReference type="STRING" id="121224.E0VZH1"/>
<evidence type="ECO:0000259" key="6">
    <source>
        <dbReference type="Pfam" id="PF14656"/>
    </source>
</evidence>
<comment type="similarity">
    <text evidence="2">Belongs to the Rab3-GAP regulatory subunit family.</text>
</comment>
<dbReference type="eggNOG" id="KOG2727">
    <property type="taxonomic scope" value="Eukaryota"/>
</dbReference>
<evidence type="ECO:0000256" key="1">
    <source>
        <dbReference type="ARBA" id="ARBA00004496"/>
    </source>
</evidence>
<dbReference type="InterPro" id="IPR018247">
    <property type="entry name" value="EF_Hand_1_Ca_BS"/>
</dbReference>
<dbReference type="InParanoid" id="E0VZH1"/>
<evidence type="ECO:0000313" key="7">
    <source>
        <dbReference type="EMBL" id="EEB18777.1"/>
    </source>
</evidence>
<dbReference type="EMBL" id="DS235852">
    <property type="protein sequence ID" value="EEB18777.1"/>
    <property type="molecule type" value="Genomic_DNA"/>
</dbReference>
<reference evidence="8" key="3">
    <citation type="submission" date="2020-05" db="UniProtKB">
        <authorList>
            <consortium name="EnsemblMetazoa"/>
        </authorList>
    </citation>
    <scope>IDENTIFICATION</scope>
    <source>
        <strain evidence="8">USDA</strain>
    </source>
</reference>
<keyword evidence="9" id="KW-1185">Reference proteome</keyword>
<evidence type="ECO:0000313" key="9">
    <source>
        <dbReference type="Proteomes" id="UP000009046"/>
    </source>
</evidence>
<comment type="subcellular location">
    <subcellularLocation>
        <location evidence="1">Cytoplasm</location>
    </subcellularLocation>
</comment>
<evidence type="ECO:0000256" key="3">
    <source>
        <dbReference type="ARBA" id="ARBA00022468"/>
    </source>
</evidence>
<dbReference type="EnsemblMetazoa" id="PHUM533910-RA">
    <property type="protein sequence ID" value="PHUM533910-PA"/>
    <property type="gene ID" value="PHUM533910"/>
</dbReference>
<reference evidence="7" key="1">
    <citation type="submission" date="2007-04" db="EMBL/GenBank/DDBJ databases">
        <title>Annotation of Pediculus humanus corporis strain USDA.</title>
        <authorList>
            <person name="Kirkness E."/>
            <person name="Hannick L."/>
            <person name="Hass B."/>
            <person name="Bruggner R."/>
            <person name="Lawson D."/>
            <person name="Bidwell S."/>
            <person name="Joardar V."/>
            <person name="Caler E."/>
            <person name="Walenz B."/>
            <person name="Inman J."/>
            <person name="Schobel S."/>
            <person name="Galinsky K."/>
            <person name="Amedeo P."/>
            <person name="Strausberg R."/>
        </authorList>
    </citation>
    <scope>NUCLEOTIDE SEQUENCE</scope>
    <source>
        <strain evidence="7">USDA</strain>
    </source>
</reference>
<dbReference type="EMBL" id="AAZO01006482">
    <property type="status" value="NOT_ANNOTATED_CDS"/>
    <property type="molecule type" value="Genomic_DNA"/>
</dbReference>
<dbReference type="PANTHER" id="PTHR12472:SF0">
    <property type="entry name" value="RAB3 GTPASE-ACTIVATING PROTEIN NON-CATALYTIC SUBUNIT"/>
    <property type="match status" value="1"/>
</dbReference>
<dbReference type="InterPro" id="IPR032839">
    <property type="entry name" value="RAB3GAP_N"/>
</dbReference>
<dbReference type="GeneID" id="8235183"/>
<accession>E0VZH1</accession>
<name>E0VZH1_PEDHC</name>
<dbReference type="OMA" id="SWCGELE"/>
<dbReference type="GO" id="GO:0005096">
    <property type="term" value="F:GTPase activator activity"/>
    <property type="evidence" value="ECO:0007669"/>
    <property type="project" value="UniProtKB-KW"/>
</dbReference>
<keyword evidence="3" id="KW-0343">GTPase activation</keyword>
<evidence type="ECO:0000313" key="8">
    <source>
        <dbReference type="EnsemblMetazoa" id="PHUM533910-PA"/>
    </source>
</evidence>
<keyword evidence="4" id="KW-0963">Cytoplasm</keyword>
<dbReference type="Pfam" id="PF14655">
    <property type="entry name" value="RAB3GAP2_N"/>
    <property type="match status" value="1"/>
</dbReference>
<organism>
    <name type="scientific">Pediculus humanus subsp. corporis</name>
    <name type="common">Body louse</name>
    <dbReference type="NCBI Taxonomy" id="121224"/>
    <lineage>
        <taxon>Eukaryota</taxon>
        <taxon>Metazoa</taxon>
        <taxon>Ecdysozoa</taxon>
        <taxon>Arthropoda</taxon>
        <taxon>Hexapoda</taxon>
        <taxon>Insecta</taxon>
        <taxon>Pterygota</taxon>
        <taxon>Neoptera</taxon>
        <taxon>Paraneoptera</taxon>
        <taxon>Psocodea</taxon>
        <taxon>Troctomorpha</taxon>
        <taxon>Phthiraptera</taxon>
        <taxon>Anoplura</taxon>
        <taxon>Pediculidae</taxon>
        <taxon>Pediculus</taxon>
    </lineage>
</organism>
<reference evidence="7" key="2">
    <citation type="submission" date="2007-04" db="EMBL/GenBank/DDBJ databases">
        <title>The genome of the human body louse.</title>
        <authorList>
            <consortium name="The Human Body Louse Genome Consortium"/>
            <person name="Kirkness E."/>
            <person name="Walenz B."/>
            <person name="Hass B."/>
            <person name="Bruggner R."/>
            <person name="Strausberg R."/>
        </authorList>
    </citation>
    <scope>NUCLEOTIDE SEQUENCE</scope>
    <source>
        <strain evidence="7">USDA</strain>
    </source>
</reference>
<dbReference type="KEGG" id="phu:Phum_PHUM533910"/>
<feature type="domain" description="Rab3-GAP regulatory subunit N-terminal" evidence="5">
    <location>
        <begin position="39"/>
        <end position="455"/>
    </location>
</feature>
<dbReference type="InterPro" id="IPR026059">
    <property type="entry name" value="Rab3GAP2"/>
</dbReference>
<dbReference type="EMBL" id="AAZO01006481">
    <property type="status" value="NOT_ANNOTATED_CDS"/>
    <property type="molecule type" value="Genomic_DNA"/>
</dbReference>
<dbReference type="PROSITE" id="PS00018">
    <property type="entry name" value="EF_HAND_1"/>
    <property type="match status" value="1"/>
</dbReference>
<evidence type="ECO:0000259" key="5">
    <source>
        <dbReference type="Pfam" id="PF14655"/>
    </source>
</evidence>
<dbReference type="Pfam" id="PF14656">
    <property type="entry name" value="RAB3GAP2_C"/>
    <property type="match status" value="1"/>
</dbReference>
<dbReference type="CTD" id="8235183"/>
<proteinExistence type="inferred from homology"/>
<dbReference type="RefSeq" id="XP_002431515.1">
    <property type="nucleotide sequence ID" value="XM_002431470.1"/>
</dbReference>
<dbReference type="PANTHER" id="PTHR12472">
    <property type="entry name" value="RAB3-GAP REGULATORY DOMAIN"/>
    <property type="match status" value="1"/>
</dbReference>
<evidence type="ECO:0000256" key="4">
    <source>
        <dbReference type="ARBA" id="ARBA00022490"/>
    </source>
</evidence>
<protein>
    <submittedName>
        <fullName evidence="7 8">Rab3 GTPase-activating protein regulatory subunit, putative</fullName>
    </submittedName>
</protein>
<dbReference type="GO" id="GO:0005737">
    <property type="term" value="C:cytoplasm"/>
    <property type="evidence" value="ECO:0007669"/>
    <property type="project" value="UniProtKB-SubCell"/>
</dbReference>
<dbReference type="HOGENOM" id="CLU_006591_0_0_1"/>